<dbReference type="EMBL" id="AFZX01000037">
    <property type="protein sequence ID" value="EHL07787.1"/>
    <property type="molecule type" value="Genomic_DNA"/>
</dbReference>
<evidence type="ECO:0000313" key="3">
    <source>
        <dbReference type="Proteomes" id="UP000004416"/>
    </source>
</evidence>
<proteinExistence type="predicted"/>
<dbReference type="HOGENOM" id="CLU_2368267_0_0_9"/>
<name>G9XKQ9_DESHA</name>
<organism evidence="2 3">
    <name type="scientific">Desulfitobacterium hafniense DP7</name>
    <dbReference type="NCBI Taxonomy" id="537010"/>
    <lineage>
        <taxon>Bacteria</taxon>
        <taxon>Bacillati</taxon>
        <taxon>Bacillota</taxon>
        <taxon>Clostridia</taxon>
        <taxon>Eubacteriales</taxon>
        <taxon>Desulfitobacteriaceae</taxon>
        <taxon>Desulfitobacterium</taxon>
    </lineage>
</organism>
<protein>
    <recommendedName>
        <fullName evidence="4">Secreted protein</fullName>
    </recommendedName>
</protein>
<comment type="caution">
    <text evidence="2">The sequence shown here is derived from an EMBL/GenBank/DDBJ whole genome shotgun (WGS) entry which is preliminary data.</text>
</comment>
<dbReference type="Proteomes" id="UP000004416">
    <property type="component" value="Unassembled WGS sequence"/>
</dbReference>
<feature type="signal peptide" evidence="1">
    <location>
        <begin position="1"/>
        <end position="19"/>
    </location>
</feature>
<evidence type="ECO:0000313" key="2">
    <source>
        <dbReference type="EMBL" id="EHL07787.1"/>
    </source>
</evidence>
<feature type="chain" id="PRO_5003528258" description="Secreted protein" evidence="1">
    <location>
        <begin position="20"/>
        <end position="95"/>
    </location>
</feature>
<evidence type="ECO:0000256" key="1">
    <source>
        <dbReference type="SAM" id="SignalP"/>
    </source>
</evidence>
<gene>
    <name evidence="2" type="ORF">HMPREF0322_01542</name>
</gene>
<keyword evidence="1" id="KW-0732">Signal</keyword>
<evidence type="ECO:0008006" key="4">
    <source>
        <dbReference type="Google" id="ProtNLM"/>
    </source>
</evidence>
<sequence length="95" mass="9852">MCVKLLLAGLFSTSLETHASLFCGHLHSRLLSFPQKGKPACATTATIADLAASSGVGKDGKAAQAKPSGLSQTSHKILHISKALHAQPKKTTQGF</sequence>
<reference evidence="2 3" key="1">
    <citation type="submission" date="2011-08" db="EMBL/GenBank/DDBJ databases">
        <authorList>
            <person name="Weinstock G."/>
            <person name="Sodergren E."/>
            <person name="Clifton S."/>
            <person name="Fulton L."/>
            <person name="Fulton B."/>
            <person name="Courtney L."/>
            <person name="Fronick C."/>
            <person name="Harrison M."/>
            <person name="Strong C."/>
            <person name="Farmer C."/>
            <person name="Delahaunty K."/>
            <person name="Markovic C."/>
            <person name="Hall O."/>
            <person name="Minx P."/>
            <person name="Tomlinson C."/>
            <person name="Mitreva M."/>
            <person name="Hou S."/>
            <person name="Chen J."/>
            <person name="Wollam A."/>
            <person name="Pepin K.H."/>
            <person name="Johnson M."/>
            <person name="Bhonagiri V."/>
            <person name="Zhang X."/>
            <person name="Suruliraj S."/>
            <person name="Warren W."/>
            <person name="Chinwalla A."/>
            <person name="Mardis E.R."/>
            <person name="Wilson R.K."/>
        </authorList>
    </citation>
    <scope>NUCLEOTIDE SEQUENCE [LARGE SCALE GENOMIC DNA]</scope>
    <source>
        <strain evidence="2 3">DP7</strain>
    </source>
</reference>
<accession>G9XKQ9</accession>
<dbReference type="AlphaFoldDB" id="G9XKQ9"/>